<evidence type="ECO:0000256" key="1">
    <source>
        <dbReference type="SAM" id="Phobius"/>
    </source>
</evidence>
<keyword evidence="1" id="KW-0812">Transmembrane</keyword>
<feature type="transmembrane region" description="Helical" evidence="1">
    <location>
        <begin position="28"/>
        <end position="49"/>
    </location>
</feature>
<gene>
    <name evidence="2" type="ORF">DTL3_1222</name>
</gene>
<dbReference type="STRING" id="1006576.DTL3_1222"/>
<accession>A0A0C7NZ15</accession>
<evidence type="ECO:0000313" key="3">
    <source>
        <dbReference type="Proteomes" id="UP000032809"/>
    </source>
</evidence>
<dbReference type="KEGG" id="dtn:DTL3_1222"/>
<keyword evidence="1" id="KW-0472">Membrane</keyword>
<keyword evidence="1" id="KW-1133">Transmembrane helix</keyword>
<protein>
    <submittedName>
        <fullName evidence="2">Uncharacterized protein</fullName>
    </submittedName>
</protein>
<dbReference type="RefSeq" id="WP_045087951.1">
    <property type="nucleotide sequence ID" value="NZ_LN824141.1"/>
</dbReference>
<organism evidence="2 3">
    <name type="scientific">Defluviitoga tunisiensis</name>
    <dbReference type="NCBI Taxonomy" id="1006576"/>
    <lineage>
        <taxon>Bacteria</taxon>
        <taxon>Thermotogati</taxon>
        <taxon>Thermotogota</taxon>
        <taxon>Thermotogae</taxon>
        <taxon>Petrotogales</taxon>
        <taxon>Petrotogaceae</taxon>
        <taxon>Defluviitoga</taxon>
    </lineage>
</organism>
<reference evidence="3" key="1">
    <citation type="submission" date="2014-11" db="EMBL/GenBank/DDBJ databases">
        <authorList>
            <person name="Wibberg D."/>
        </authorList>
    </citation>
    <scope>NUCLEOTIDE SEQUENCE [LARGE SCALE GENOMIC DNA]</scope>
    <source>
        <strain evidence="3">L3</strain>
    </source>
</reference>
<proteinExistence type="predicted"/>
<dbReference type="Proteomes" id="UP000032809">
    <property type="component" value="Chromosome I"/>
</dbReference>
<dbReference type="EMBL" id="LN824141">
    <property type="protein sequence ID" value="CEP78523.1"/>
    <property type="molecule type" value="Genomic_DNA"/>
</dbReference>
<evidence type="ECO:0000313" key="2">
    <source>
        <dbReference type="EMBL" id="CEP78523.1"/>
    </source>
</evidence>
<keyword evidence="3" id="KW-1185">Reference proteome</keyword>
<dbReference type="HOGENOM" id="CLU_1137213_0_0_0"/>
<dbReference type="AlphaFoldDB" id="A0A0C7NZ15"/>
<dbReference type="OrthoDB" id="45130at2"/>
<sequence>MKENKIEEILEQKLKETEKEEFGSWKNLLIIIIAMGLIYAVALLLWNMYSGYLENRHYYPYIKLKDTGYEKISKYPYNAKDTNIIINKTDYSNIYSVKTPFGAFSVQTFDNRFFFFENSETAVISYPSYDFRGLEYSVINKNGDFFRFVIVPSEEVIPDIFDFVENLSEIKILDSSELIKYEFLSENDEAYIVKTKYEELDLPKNLIESVGESEKFVYLVSKKYGLFNKIYYIEKDTSKLRELIIISETSFPIRTIE</sequence>
<name>A0A0C7NZ15_DEFTU</name>